<proteinExistence type="predicted"/>
<evidence type="ECO:0000313" key="1">
    <source>
        <dbReference type="EMBL" id="KAH7663445.1"/>
    </source>
</evidence>
<dbReference type="EMBL" id="CM037024">
    <property type="protein sequence ID" value="KAH7663445.1"/>
    <property type="molecule type" value="Genomic_DNA"/>
</dbReference>
<evidence type="ECO:0000313" key="2">
    <source>
        <dbReference type="Proteomes" id="UP000827976"/>
    </source>
</evidence>
<reference evidence="2" key="1">
    <citation type="journal article" date="2022" name="Nat. Commun.">
        <title>Chromosome evolution and the genetic basis of agronomically important traits in greater yam.</title>
        <authorList>
            <person name="Bredeson J.V."/>
            <person name="Lyons J.B."/>
            <person name="Oniyinde I.O."/>
            <person name="Okereke N.R."/>
            <person name="Kolade O."/>
            <person name="Nnabue I."/>
            <person name="Nwadili C.O."/>
            <person name="Hribova E."/>
            <person name="Parker M."/>
            <person name="Nwogha J."/>
            <person name="Shu S."/>
            <person name="Carlson J."/>
            <person name="Kariba R."/>
            <person name="Muthemba S."/>
            <person name="Knop K."/>
            <person name="Barton G.J."/>
            <person name="Sherwood A.V."/>
            <person name="Lopez-Montes A."/>
            <person name="Asiedu R."/>
            <person name="Jamnadass R."/>
            <person name="Muchugi A."/>
            <person name="Goodstein D."/>
            <person name="Egesi C.N."/>
            <person name="Featherston J."/>
            <person name="Asfaw A."/>
            <person name="Simpson G.G."/>
            <person name="Dolezel J."/>
            <person name="Hendre P.S."/>
            <person name="Van Deynze A."/>
            <person name="Kumar P.L."/>
            <person name="Obidiegwu J.E."/>
            <person name="Bhattacharjee R."/>
            <person name="Rokhsar D.S."/>
        </authorList>
    </citation>
    <scope>NUCLEOTIDE SEQUENCE [LARGE SCALE GENOMIC DNA]</scope>
    <source>
        <strain evidence="2">cv. TDa95/00328</strain>
    </source>
</reference>
<comment type="caution">
    <text evidence="1">The sequence shown here is derived from an EMBL/GenBank/DDBJ whole genome shotgun (WGS) entry which is preliminary data.</text>
</comment>
<organism evidence="1 2">
    <name type="scientific">Dioscorea alata</name>
    <name type="common">Purple yam</name>
    <dbReference type="NCBI Taxonomy" id="55571"/>
    <lineage>
        <taxon>Eukaryota</taxon>
        <taxon>Viridiplantae</taxon>
        <taxon>Streptophyta</taxon>
        <taxon>Embryophyta</taxon>
        <taxon>Tracheophyta</taxon>
        <taxon>Spermatophyta</taxon>
        <taxon>Magnoliopsida</taxon>
        <taxon>Liliopsida</taxon>
        <taxon>Dioscoreales</taxon>
        <taxon>Dioscoreaceae</taxon>
        <taxon>Dioscorea</taxon>
    </lineage>
</organism>
<dbReference type="Proteomes" id="UP000827976">
    <property type="component" value="Chromosome 14"/>
</dbReference>
<keyword evidence="2" id="KW-1185">Reference proteome</keyword>
<sequence>MQMNKKEIWRLVFVLFLGQLVSFSLAVTSFIASYIAYLGIDTPLTQSFCTYLALSLVYGSIFLCRRSKLVVPWYWYLALGFVDVQGNYLVVKAYQFSSITSVTLLDCWTIPWVMILTWFAIKTRYSPWQFVGAAICVIGLALVLLSDSKSSSGDGNKPLLGDALVIAGTFFYAMSNVGEEFCVKRKNLFEVLTMLGVFGALVSVCEISIVERKTLESIQWSPSVIALYIGYGAAGLSFYTLLPFILKMSGSALFNLSLLTSDLWAVVIRICIYHEQVSWLYYLAYSVVAIGLIIYSFNDTGSAAETIIDDEEIANLQEPLSPENAVTYVS</sequence>
<name>A0ACB7URZ0_DIOAL</name>
<gene>
    <name evidence="1" type="ORF">IHE45_14G056100</name>
</gene>
<protein>
    <submittedName>
        <fullName evidence="1">Chloroquine-resistance transporter-like protein</fullName>
    </submittedName>
</protein>
<accession>A0ACB7URZ0</accession>